<accession>A0ABQ6UN55</accession>
<evidence type="ECO:0000259" key="6">
    <source>
        <dbReference type="PROSITE" id="PS51387"/>
    </source>
</evidence>
<gene>
    <name evidence="7" type="ORF">F6X54_02230</name>
</gene>
<feature type="domain" description="FAD-binding PCMH-type" evidence="6">
    <location>
        <begin position="64"/>
        <end position="244"/>
    </location>
</feature>
<dbReference type="PROSITE" id="PS51318">
    <property type="entry name" value="TAT"/>
    <property type="match status" value="1"/>
</dbReference>
<evidence type="ECO:0000256" key="2">
    <source>
        <dbReference type="ARBA" id="ARBA00005466"/>
    </source>
</evidence>
<dbReference type="InterPro" id="IPR016169">
    <property type="entry name" value="FAD-bd_PCMH_sub2"/>
</dbReference>
<dbReference type="SUPFAM" id="SSF56176">
    <property type="entry name" value="FAD-binding/transporter-associated domain-like"/>
    <property type="match status" value="1"/>
</dbReference>
<dbReference type="RefSeq" id="WP_151010949.1">
    <property type="nucleotide sequence ID" value="NZ_WAAR01000005.1"/>
</dbReference>
<name>A0ABQ6UN55_9ACTN</name>
<dbReference type="Pfam" id="PF08031">
    <property type="entry name" value="BBE"/>
    <property type="match status" value="1"/>
</dbReference>
<evidence type="ECO:0000256" key="5">
    <source>
        <dbReference type="ARBA" id="ARBA00023002"/>
    </source>
</evidence>
<keyword evidence="5" id="KW-0560">Oxidoreductase</keyword>
<comment type="similarity">
    <text evidence="2">Belongs to the oxygen-dependent FAD-linked oxidoreductase family.</text>
</comment>
<keyword evidence="3" id="KW-0285">Flavoprotein</keyword>
<sequence>MTPLTRRRLLGGSIVAGGSALVGGIGAPGGAAAAGCAPEFGAVSVGRDDPRYQELTIRGANRRFTGTPDSVRLVNTPAQVVEAVRDARRTGARLAVRSGGHCFEDFVDSPEVRLVIDVSEMRGISYDPVHRAISVQSGATLGQLYRTLYLAWGVTLPAGVCPSVGIGGHLAGGGYGTLALRHGLATDHLYGVEVVVVDASGRVRTVVATRAPNDPNRDLWWAHTGGGGGNFGVVTRYLLRSPGATGASAAALLPRPPATLLRAAVNWNWSDINEQIFLRLVHNFCRWHEEHGGDGTTDTGIDAGIFLYHKINGQIQLGVNVDGTRPDADALLTGYLAALSDGLGITNTEERSVTPWLKATLSMPPAGDYSFKAKDAFLRTGWTGEQLSTLYRYLSEGSYEFYGSNAFIGYFGGNVNTVDAASTAMPHRDARFASVIQSVWFTPEQETKLLTWARECYRDVYASTGGVPVPGEAYSGTYINYPDVDIADPAWNRSGVPWHAFYYRGNYPRLQRAKRTYDPLDVFHHGLSVRAWE</sequence>
<dbReference type="Gene3D" id="3.40.462.20">
    <property type="match status" value="1"/>
</dbReference>
<dbReference type="PANTHER" id="PTHR42973:SF39">
    <property type="entry name" value="FAD-BINDING PCMH-TYPE DOMAIN-CONTAINING PROTEIN"/>
    <property type="match status" value="1"/>
</dbReference>
<dbReference type="Proteomes" id="UP000471364">
    <property type="component" value="Unassembled WGS sequence"/>
</dbReference>
<dbReference type="Gene3D" id="3.30.465.10">
    <property type="match status" value="1"/>
</dbReference>
<organism evidence="7 8">
    <name type="scientific">Micromonospora aurantiaca</name>
    <name type="common">nom. illeg.</name>
    <dbReference type="NCBI Taxonomy" id="47850"/>
    <lineage>
        <taxon>Bacteria</taxon>
        <taxon>Bacillati</taxon>
        <taxon>Actinomycetota</taxon>
        <taxon>Actinomycetes</taxon>
        <taxon>Micromonosporales</taxon>
        <taxon>Micromonosporaceae</taxon>
        <taxon>Micromonospora</taxon>
    </lineage>
</organism>
<dbReference type="PANTHER" id="PTHR42973">
    <property type="entry name" value="BINDING OXIDOREDUCTASE, PUTATIVE (AFU_ORTHOLOGUE AFUA_1G17690)-RELATED"/>
    <property type="match status" value="1"/>
</dbReference>
<dbReference type="Pfam" id="PF01565">
    <property type="entry name" value="FAD_binding_4"/>
    <property type="match status" value="1"/>
</dbReference>
<evidence type="ECO:0000313" key="8">
    <source>
        <dbReference type="Proteomes" id="UP000471364"/>
    </source>
</evidence>
<dbReference type="InterPro" id="IPR036318">
    <property type="entry name" value="FAD-bd_PCMH-like_sf"/>
</dbReference>
<evidence type="ECO:0000256" key="1">
    <source>
        <dbReference type="ARBA" id="ARBA00001974"/>
    </source>
</evidence>
<comment type="cofactor">
    <cofactor evidence="1">
        <name>FAD</name>
        <dbReference type="ChEBI" id="CHEBI:57692"/>
    </cofactor>
</comment>
<protein>
    <submittedName>
        <fullName evidence="7">FAD-binding oxidoreductase</fullName>
    </submittedName>
</protein>
<proteinExistence type="inferred from homology"/>
<evidence type="ECO:0000256" key="4">
    <source>
        <dbReference type="ARBA" id="ARBA00022827"/>
    </source>
</evidence>
<dbReference type="InterPro" id="IPR006311">
    <property type="entry name" value="TAT_signal"/>
</dbReference>
<comment type="caution">
    <text evidence="7">The sequence shown here is derived from an EMBL/GenBank/DDBJ whole genome shotgun (WGS) entry which is preliminary data.</text>
</comment>
<dbReference type="PROSITE" id="PS51387">
    <property type="entry name" value="FAD_PCMH"/>
    <property type="match status" value="1"/>
</dbReference>
<dbReference type="InterPro" id="IPR012951">
    <property type="entry name" value="BBE"/>
</dbReference>
<dbReference type="InterPro" id="IPR016166">
    <property type="entry name" value="FAD-bd_PCMH"/>
</dbReference>
<reference evidence="7 8" key="1">
    <citation type="submission" date="2019-09" db="EMBL/GenBank/DDBJ databases">
        <title>High taxonomic diversity of Micromonospora strains isolated from Medicago sativa nodules in different geographical locations.</title>
        <authorList>
            <person name="Martinez-Hidalgo P."/>
            <person name="Flores-Felix J.D."/>
            <person name="Velazquez E."/>
            <person name="Brau L."/>
            <person name="Trujillo M.E."/>
            <person name="Martinez-Molina E."/>
        </authorList>
    </citation>
    <scope>NUCLEOTIDE SEQUENCE [LARGE SCALE GENOMIC DNA]</scope>
    <source>
        <strain evidence="7 8">ALFB5</strain>
    </source>
</reference>
<dbReference type="InterPro" id="IPR006094">
    <property type="entry name" value="Oxid_FAD_bind_N"/>
</dbReference>
<evidence type="ECO:0000313" key="7">
    <source>
        <dbReference type="EMBL" id="KAB1118719.1"/>
    </source>
</evidence>
<dbReference type="EMBL" id="WAAR01000005">
    <property type="protein sequence ID" value="KAB1118719.1"/>
    <property type="molecule type" value="Genomic_DNA"/>
</dbReference>
<keyword evidence="4" id="KW-0274">FAD</keyword>
<evidence type="ECO:0000256" key="3">
    <source>
        <dbReference type="ARBA" id="ARBA00022630"/>
    </source>
</evidence>
<dbReference type="InterPro" id="IPR050416">
    <property type="entry name" value="FAD-linked_Oxidoreductase"/>
</dbReference>
<keyword evidence="8" id="KW-1185">Reference proteome</keyword>